<dbReference type="PANTHER" id="PTHR43152:SF2">
    <property type="entry name" value="DRUG RESISTANCE ABC TRANSPORTER"/>
    <property type="match status" value="1"/>
</dbReference>
<evidence type="ECO:0000313" key="11">
    <source>
        <dbReference type="EMBL" id="KJV85066.1"/>
    </source>
</evidence>
<evidence type="ECO:0000313" key="12">
    <source>
        <dbReference type="Proteomes" id="UP000033622"/>
    </source>
</evidence>
<keyword evidence="6" id="KW-0228">DNA excision</keyword>
<keyword evidence="3" id="KW-0677">Repeat</keyword>
<keyword evidence="11" id="KW-0378">Hydrolase</keyword>
<name>A0A0F3PYZ2_ANAPH</name>
<keyword evidence="5" id="KW-0227">DNA damage</keyword>
<gene>
    <name evidence="11" type="ORF">APHWI1_0003</name>
</gene>
<comment type="caution">
    <text evidence="11">The sequence shown here is derived from an EMBL/GenBank/DDBJ whole genome shotgun (WGS) entry which is preliminary data.</text>
</comment>
<dbReference type="EMBL" id="LAOF01000001">
    <property type="protein sequence ID" value="KJV85066.1"/>
    <property type="molecule type" value="Genomic_DNA"/>
</dbReference>
<keyword evidence="11" id="KW-0540">Nuclease</keyword>
<dbReference type="GO" id="GO:0005524">
    <property type="term" value="F:ATP binding"/>
    <property type="evidence" value="ECO:0007669"/>
    <property type="project" value="UniProtKB-KW"/>
</dbReference>
<dbReference type="PANTHER" id="PTHR43152">
    <property type="entry name" value="UVRABC SYSTEM PROTEIN A"/>
    <property type="match status" value="1"/>
</dbReference>
<keyword evidence="9" id="KW-0238">DNA-binding</keyword>
<evidence type="ECO:0000256" key="5">
    <source>
        <dbReference type="ARBA" id="ARBA00022763"/>
    </source>
</evidence>
<reference evidence="11 12" key="1">
    <citation type="submission" date="2015-01" db="EMBL/GenBank/DDBJ databases">
        <title>Genome Sequencing of Rickettsiales.</title>
        <authorList>
            <person name="Daugherty S.C."/>
            <person name="Su Q."/>
            <person name="Abolude K."/>
            <person name="Beier-Sexton M."/>
            <person name="Carlyon J.A."/>
            <person name="Carter R."/>
            <person name="Day N.P."/>
            <person name="Dumler S.J."/>
            <person name="Dyachenko V."/>
            <person name="Godinez A."/>
            <person name="Kurtti T.J."/>
            <person name="Lichay M."/>
            <person name="Mullins K.E."/>
            <person name="Ott S."/>
            <person name="Pappas-Brown V."/>
            <person name="Paris D.H."/>
            <person name="Patel P."/>
            <person name="Richards A.L."/>
            <person name="Sadzewicz L."/>
            <person name="Sears K."/>
            <person name="Seidman D."/>
            <person name="Sengamalay N."/>
            <person name="Stenos J."/>
            <person name="Tallon L.J."/>
            <person name="Vincent G."/>
            <person name="Fraser C.M."/>
            <person name="Munderloh U."/>
            <person name="Dunning-Hotopp J.C."/>
        </authorList>
    </citation>
    <scope>NUCLEOTIDE SEQUENCE [LARGE SCALE GENOMIC DNA]</scope>
    <source>
        <strain evidence="11 12">ApWI1</strain>
    </source>
</reference>
<dbReference type="GO" id="GO:0003677">
    <property type="term" value="F:DNA binding"/>
    <property type="evidence" value="ECO:0007669"/>
    <property type="project" value="UniProtKB-KW"/>
</dbReference>
<keyword evidence="10" id="KW-0234">DNA repair</keyword>
<keyword evidence="7" id="KW-0067">ATP-binding</keyword>
<keyword evidence="4" id="KW-0547">Nucleotide-binding</keyword>
<dbReference type="Gene3D" id="1.20.1580.10">
    <property type="entry name" value="ABC transporter ATPase like domain"/>
    <property type="match status" value="1"/>
</dbReference>
<evidence type="ECO:0000256" key="8">
    <source>
        <dbReference type="ARBA" id="ARBA00022881"/>
    </source>
</evidence>
<evidence type="ECO:0000256" key="1">
    <source>
        <dbReference type="ARBA" id="ARBA00004496"/>
    </source>
</evidence>
<keyword evidence="11" id="KW-0255">Endonuclease</keyword>
<comment type="subcellular location">
    <subcellularLocation>
        <location evidence="1">Cytoplasm</location>
    </subcellularLocation>
</comment>
<dbReference type="RefSeq" id="WP_052689209.1">
    <property type="nucleotide sequence ID" value="NZ_LAOF01000001.1"/>
</dbReference>
<evidence type="ECO:0000256" key="4">
    <source>
        <dbReference type="ARBA" id="ARBA00022741"/>
    </source>
</evidence>
<evidence type="ECO:0000256" key="10">
    <source>
        <dbReference type="ARBA" id="ARBA00023204"/>
    </source>
</evidence>
<accession>A0A0F3PYZ2</accession>
<dbReference type="GO" id="GO:0005737">
    <property type="term" value="C:cytoplasm"/>
    <property type="evidence" value="ECO:0007669"/>
    <property type="project" value="UniProtKB-SubCell"/>
</dbReference>
<dbReference type="PATRIC" id="fig|1359155.3.peg.4"/>
<evidence type="ECO:0000256" key="2">
    <source>
        <dbReference type="ARBA" id="ARBA00022490"/>
    </source>
</evidence>
<evidence type="ECO:0000256" key="6">
    <source>
        <dbReference type="ARBA" id="ARBA00022769"/>
    </source>
</evidence>
<evidence type="ECO:0000256" key="3">
    <source>
        <dbReference type="ARBA" id="ARBA00022737"/>
    </source>
</evidence>
<sequence length="132" mass="14439">MENALAVGHGVLCVKIVTLPGDYTDGEYVEGQVLVFSEHFLCPDSGFNVGAIEPKLFSFNIVNSACQYCMGLGRSRAVDVNMLVPNVELSIIEGARSYWPGKNPRVIRRMSLLSCINVALRYLLSLKSLASI</sequence>
<evidence type="ECO:0000256" key="9">
    <source>
        <dbReference type="ARBA" id="ARBA00023125"/>
    </source>
</evidence>
<dbReference type="Gene3D" id="3.30.1490.20">
    <property type="entry name" value="ATP-grasp fold, A domain"/>
    <property type="match status" value="1"/>
</dbReference>
<dbReference type="GO" id="GO:0004519">
    <property type="term" value="F:endonuclease activity"/>
    <property type="evidence" value="ECO:0007669"/>
    <property type="project" value="UniProtKB-KW"/>
</dbReference>
<protein>
    <submittedName>
        <fullName evidence="11">Excision endonuclease subunit UvrA domain protein</fullName>
        <ecNumber evidence="11">3.1.25.-</ecNumber>
    </submittedName>
</protein>
<dbReference type="EC" id="3.1.25.-" evidence="11"/>
<proteinExistence type="predicted"/>
<dbReference type="GO" id="GO:0016787">
    <property type="term" value="F:hydrolase activity"/>
    <property type="evidence" value="ECO:0007669"/>
    <property type="project" value="UniProtKB-KW"/>
</dbReference>
<dbReference type="InterPro" id="IPR013815">
    <property type="entry name" value="ATP_grasp_subdomain_1"/>
</dbReference>
<organism evidence="11 12">
    <name type="scientific">Anaplasma phagocytophilum str. ApWI1</name>
    <dbReference type="NCBI Taxonomy" id="1359155"/>
    <lineage>
        <taxon>Bacteria</taxon>
        <taxon>Pseudomonadati</taxon>
        <taxon>Pseudomonadota</taxon>
        <taxon>Alphaproteobacteria</taxon>
        <taxon>Rickettsiales</taxon>
        <taxon>Anaplasmataceae</taxon>
        <taxon>Anaplasma</taxon>
        <taxon>phagocytophilum group</taxon>
    </lineage>
</organism>
<dbReference type="GO" id="GO:0006281">
    <property type="term" value="P:DNA repair"/>
    <property type="evidence" value="ECO:0007669"/>
    <property type="project" value="UniProtKB-KW"/>
</dbReference>
<dbReference type="AlphaFoldDB" id="A0A0F3PYZ2"/>
<keyword evidence="2" id="KW-0963">Cytoplasm</keyword>
<evidence type="ECO:0000256" key="7">
    <source>
        <dbReference type="ARBA" id="ARBA00022840"/>
    </source>
</evidence>
<dbReference type="Proteomes" id="UP000033622">
    <property type="component" value="Unassembled WGS sequence"/>
</dbReference>
<keyword evidence="8" id="KW-0267">Excision nuclease</keyword>